<dbReference type="Gene3D" id="3.40.50.720">
    <property type="entry name" value="NAD(P)-binding Rossmann-like Domain"/>
    <property type="match status" value="1"/>
</dbReference>
<comment type="similarity">
    <text evidence="1">Belongs to the short-chain dehydrogenases/reductases (SDR) family.</text>
</comment>
<dbReference type="VEuPathDB" id="FungiDB:ASPSYDRAFT_62053"/>
<dbReference type="EMBL" id="KV878597">
    <property type="protein sequence ID" value="OJJ53430.1"/>
    <property type="molecule type" value="Genomic_DNA"/>
</dbReference>
<keyword evidence="2" id="KW-0560">Oxidoreductase</keyword>
<evidence type="ECO:0000256" key="2">
    <source>
        <dbReference type="ARBA" id="ARBA00023002"/>
    </source>
</evidence>
<dbReference type="SUPFAM" id="SSF51735">
    <property type="entry name" value="NAD(P)-binding Rossmann-fold domains"/>
    <property type="match status" value="1"/>
</dbReference>
<dbReference type="RefSeq" id="XP_040697236.1">
    <property type="nucleotide sequence ID" value="XM_040850070.1"/>
</dbReference>
<evidence type="ECO:0008006" key="5">
    <source>
        <dbReference type="Google" id="ProtNLM"/>
    </source>
</evidence>
<dbReference type="InterPro" id="IPR036291">
    <property type="entry name" value="NAD(P)-bd_dom_sf"/>
</dbReference>
<dbReference type="PRINTS" id="PR00081">
    <property type="entry name" value="GDHRDH"/>
</dbReference>
<dbReference type="GO" id="GO:0016491">
    <property type="term" value="F:oxidoreductase activity"/>
    <property type="evidence" value="ECO:0007669"/>
    <property type="project" value="UniProtKB-KW"/>
</dbReference>
<protein>
    <recommendedName>
        <fullName evidence="5">Ketoreductase (KR) domain-containing protein</fullName>
    </recommendedName>
</protein>
<evidence type="ECO:0000313" key="4">
    <source>
        <dbReference type="Proteomes" id="UP000184356"/>
    </source>
</evidence>
<proteinExistence type="inferred from homology"/>
<dbReference type="Proteomes" id="UP000184356">
    <property type="component" value="Unassembled WGS sequence"/>
</dbReference>
<reference evidence="4" key="1">
    <citation type="journal article" date="2017" name="Genome Biol.">
        <title>Comparative genomics reveals high biological diversity and specific adaptations in the industrially and medically important fungal genus Aspergillus.</title>
        <authorList>
            <person name="de Vries R.P."/>
            <person name="Riley R."/>
            <person name="Wiebenga A."/>
            <person name="Aguilar-Osorio G."/>
            <person name="Amillis S."/>
            <person name="Uchima C.A."/>
            <person name="Anderluh G."/>
            <person name="Asadollahi M."/>
            <person name="Askin M."/>
            <person name="Barry K."/>
            <person name="Battaglia E."/>
            <person name="Bayram O."/>
            <person name="Benocci T."/>
            <person name="Braus-Stromeyer S.A."/>
            <person name="Caldana C."/>
            <person name="Canovas D."/>
            <person name="Cerqueira G.C."/>
            <person name="Chen F."/>
            <person name="Chen W."/>
            <person name="Choi C."/>
            <person name="Clum A."/>
            <person name="Dos Santos R.A."/>
            <person name="Damasio A.R."/>
            <person name="Diallinas G."/>
            <person name="Emri T."/>
            <person name="Fekete E."/>
            <person name="Flipphi M."/>
            <person name="Freyberg S."/>
            <person name="Gallo A."/>
            <person name="Gournas C."/>
            <person name="Habgood R."/>
            <person name="Hainaut M."/>
            <person name="Harispe M.L."/>
            <person name="Henrissat B."/>
            <person name="Hilden K.S."/>
            <person name="Hope R."/>
            <person name="Hossain A."/>
            <person name="Karabika E."/>
            <person name="Karaffa L."/>
            <person name="Karanyi Z."/>
            <person name="Krasevec N."/>
            <person name="Kuo A."/>
            <person name="Kusch H."/>
            <person name="LaButti K."/>
            <person name="Lagendijk E.L."/>
            <person name="Lapidus A."/>
            <person name="Levasseur A."/>
            <person name="Lindquist E."/>
            <person name="Lipzen A."/>
            <person name="Logrieco A.F."/>
            <person name="MacCabe A."/>
            <person name="Maekelae M.R."/>
            <person name="Malavazi I."/>
            <person name="Melin P."/>
            <person name="Meyer V."/>
            <person name="Mielnichuk N."/>
            <person name="Miskei M."/>
            <person name="Molnar A.P."/>
            <person name="Mule G."/>
            <person name="Ngan C.Y."/>
            <person name="Orejas M."/>
            <person name="Orosz E."/>
            <person name="Ouedraogo J.P."/>
            <person name="Overkamp K.M."/>
            <person name="Park H.-S."/>
            <person name="Perrone G."/>
            <person name="Piumi F."/>
            <person name="Punt P.J."/>
            <person name="Ram A.F."/>
            <person name="Ramon A."/>
            <person name="Rauscher S."/>
            <person name="Record E."/>
            <person name="Riano-Pachon D.M."/>
            <person name="Robert V."/>
            <person name="Roehrig J."/>
            <person name="Ruller R."/>
            <person name="Salamov A."/>
            <person name="Salih N.S."/>
            <person name="Samson R.A."/>
            <person name="Sandor E."/>
            <person name="Sanguinetti M."/>
            <person name="Schuetze T."/>
            <person name="Sepcic K."/>
            <person name="Shelest E."/>
            <person name="Sherlock G."/>
            <person name="Sophianopoulou V."/>
            <person name="Squina F.M."/>
            <person name="Sun H."/>
            <person name="Susca A."/>
            <person name="Todd R.B."/>
            <person name="Tsang A."/>
            <person name="Unkles S.E."/>
            <person name="van de Wiele N."/>
            <person name="van Rossen-Uffink D."/>
            <person name="Oliveira J.V."/>
            <person name="Vesth T.C."/>
            <person name="Visser J."/>
            <person name="Yu J.-H."/>
            <person name="Zhou M."/>
            <person name="Andersen M.R."/>
            <person name="Archer D.B."/>
            <person name="Baker S.E."/>
            <person name="Benoit I."/>
            <person name="Brakhage A.A."/>
            <person name="Braus G.H."/>
            <person name="Fischer R."/>
            <person name="Frisvad J.C."/>
            <person name="Goldman G.H."/>
            <person name="Houbraken J."/>
            <person name="Oakley B."/>
            <person name="Pocsi I."/>
            <person name="Scazzocchio C."/>
            <person name="Seiboth B."/>
            <person name="vanKuyk P.A."/>
            <person name="Wortman J."/>
            <person name="Dyer P.S."/>
            <person name="Grigoriev I.V."/>
        </authorList>
    </citation>
    <scope>NUCLEOTIDE SEQUENCE [LARGE SCALE GENOMIC DNA]</scope>
    <source>
        <strain evidence="4">CBS 593.65</strain>
    </source>
</reference>
<sequence>MTLLGSVVRQFVSIPTLSASLSLKGQTVFITGANTGLGLATARECVGRGAAKVILAVRNRANGDAAKLSIQQSHPSAPATIDIWDVDLLSFDSVLAIGKRAAQLPRLDIALLNAGVFKFAWSTSTDGYETGLQVNHLATALLALTLLPTLKKTAKELGHPSRLTFTSAETHMFTKFAEQAADKPLDELNKKELYKDAMDRYCVTKLLNVFWARELAARTSREEVIVNYFNPGAVDTGIHRDGNLLIRKFDRYVGRSVEQGASLVLNAAVVKGPESHGEYMSEGNIKPPGDLVLSDTGARLQKRLWDDTEEVLKKHVPSAEGLDTIFKV</sequence>
<gene>
    <name evidence="3" type="ORF">ASPSYDRAFT_62053</name>
</gene>
<dbReference type="PANTHER" id="PTHR43157">
    <property type="entry name" value="PHOSPHATIDYLINOSITOL-GLYCAN BIOSYNTHESIS CLASS F PROTEIN-RELATED"/>
    <property type="match status" value="1"/>
</dbReference>
<dbReference type="GeneID" id="63766143"/>
<name>A0A1L9T1V4_9EURO</name>
<dbReference type="OrthoDB" id="191139at2759"/>
<evidence type="ECO:0000313" key="3">
    <source>
        <dbReference type="EMBL" id="OJJ53430.1"/>
    </source>
</evidence>
<dbReference type="AlphaFoldDB" id="A0A1L9T1V4"/>
<keyword evidence="4" id="KW-1185">Reference proteome</keyword>
<dbReference type="STRING" id="1036612.A0A1L9T1V4"/>
<dbReference type="InterPro" id="IPR002347">
    <property type="entry name" value="SDR_fam"/>
</dbReference>
<dbReference type="PANTHER" id="PTHR43157:SF31">
    <property type="entry name" value="PHOSPHATIDYLINOSITOL-GLYCAN BIOSYNTHESIS CLASS F PROTEIN"/>
    <property type="match status" value="1"/>
</dbReference>
<dbReference type="Pfam" id="PF00106">
    <property type="entry name" value="adh_short"/>
    <property type="match status" value="1"/>
</dbReference>
<evidence type="ECO:0000256" key="1">
    <source>
        <dbReference type="ARBA" id="ARBA00006484"/>
    </source>
</evidence>
<organism evidence="3 4">
    <name type="scientific">Aspergillus sydowii CBS 593.65</name>
    <dbReference type="NCBI Taxonomy" id="1036612"/>
    <lineage>
        <taxon>Eukaryota</taxon>
        <taxon>Fungi</taxon>
        <taxon>Dikarya</taxon>
        <taxon>Ascomycota</taxon>
        <taxon>Pezizomycotina</taxon>
        <taxon>Eurotiomycetes</taxon>
        <taxon>Eurotiomycetidae</taxon>
        <taxon>Eurotiales</taxon>
        <taxon>Aspergillaceae</taxon>
        <taxon>Aspergillus</taxon>
        <taxon>Aspergillus subgen. Nidulantes</taxon>
    </lineage>
</organism>
<accession>A0A1L9T1V4</accession>